<reference evidence="2 3" key="1">
    <citation type="submission" date="2020-07" db="EMBL/GenBank/DDBJ databases">
        <title>Sequencing the genomes of 1000 actinobacteria strains.</title>
        <authorList>
            <person name="Klenk H.-P."/>
        </authorList>
    </citation>
    <scope>NUCLEOTIDE SEQUENCE [LARGE SCALE GENOMIC DNA]</scope>
    <source>
        <strain evidence="2 3">DSM 27576</strain>
    </source>
</reference>
<dbReference type="Pfam" id="PF09348">
    <property type="entry name" value="DUF1990"/>
    <property type="match status" value="1"/>
</dbReference>
<evidence type="ECO:0000259" key="1">
    <source>
        <dbReference type="Pfam" id="PF09348"/>
    </source>
</evidence>
<dbReference type="PANTHER" id="PTHR34202:SF1">
    <property type="entry name" value="UPF0548 PROTEIN"/>
    <property type="match status" value="1"/>
</dbReference>
<proteinExistence type="predicted"/>
<dbReference type="RefSeq" id="WP_167044884.1">
    <property type="nucleotide sequence ID" value="NZ_JAAOZB010000001.1"/>
</dbReference>
<accession>A0A7W3JRF4</accession>
<dbReference type="EMBL" id="JACGWY010000008">
    <property type="protein sequence ID" value="MBA8817568.1"/>
    <property type="molecule type" value="Genomic_DNA"/>
</dbReference>
<keyword evidence="3" id="KW-1185">Reference proteome</keyword>
<evidence type="ECO:0000313" key="3">
    <source>
        <dbReference type="Proteomes" id="UP000526083"/>
    </source>
</evidence>
<dbReference type="Proteomes" id="UP000526083">
    <property type="component" value="Unassembled WGS sequence"/>
</dbReference>
<name>A0A7W3JRF4_9MICO</name>
<dbReference type="PANTHER" id="PTHR34202">
    <property type="entry name" value="UPF0548 PROTEIN"/>
    <property type="match status" value="1"/>
</dbReference>
<evidence type="ECO:0000313" key="2">
    <source>
        <dbReference type="EMBL" id="MBA8817568.1"/>
    </source>
</evidence>
<comment type="caution">
    <text evidence="2">The sequence shown here is derived from an EMBL/GenBank/DDBJ whole genome shotgun (WGS) entry which is preliminary data.</text>
</comment>
<dbReference type="PIRSF" id="PIRSF010260">
    <property type="entry name" value="UCP010260"/>
    <property type="match status" value="1"/>
</dbReference>
<sequence length="156" mass="17804">MTFPRLQTWPDGDAHRRTEISVYLGSGDDLWQRASRDIMRWAVKTRSGFSVDSESPVAPGQNVTVTTHVLGMRVREPVQVMDVVSDLDRVGYSYRTKPGHPVDGEEAFVVYRAGSSVWLTIRSMTRPAPRGMWRMLYPALRMAQLIAQRRYARALH</sequence>
<dbReference type="AlphaFoldDB" id="A0A7W3JRF4"/>
<gene>
    <name evidence="2" type="ORF">FHX48_002673</name>
</gene>
<organism evidence="2 3">
    <name type="scientific">Microbacterium halimionae</name>
    <dbReference type="NCBI Taxonomy" id="1526413"/>
    <lineage>
        <taxon>Bacteria</taxon>
        <taxon>Bacillati</taxon>
        <taxon>Actinomycetota</taxon>
        <taxon>Actinomycetes</taxon>
        <taxon>Micrococcales</taxon>
        <taxon>Microbacteriaceae</taxon>
        <taxon>Microbacterium</taxon>
    </lineage>
</organism>
<dbReference type="InterPro" id="IPR018960">
    <property type="entry name" value="DUF1990"/>
</dbReference>
<feature type="domain" description="DUF1990" evidence="1">
    <location>
        <begin position="8"/>
        <end position="154"/>
    </location>
</feature>
<protein>
    <submittedName>
        <fullName evidence="2">Uncharacterized protein (UPF0548 family)</fullName>
    </submittedName>
</protein>
<dbReference type="InterPro" id="IPR014457">
    <property type="entry name" value="UCP010260"/>
</dbReference>